<feature type="transmembrane region" description="Helical" evidence="6">
    <location>
        <begin position="118"/>
        <end position="137"/>
    </location>
</feature>
<keyword evidence="9" id="KW-1185">Reference proteome</keyword>
<dbReference type="RefSeq" id="WP_262991985.1">
    <property type="nucleotide sequence ID" value="NZ_JAOTJC010000004.1"/>
</dbReference>
<feature type="transmembrane region" description="Helical" evidence="6">
    <location>
        <begin position="236"/>
        <end position="256"/>
    </location>
</feature>
<feature type="transmembrane region" description="Helical" evidence="6">
    <location>
        <begin position="143"/>
        <end position="162"/>
    </location>
</feature>
<dbReference type="SUPFAM" id="SSF103481">
    <property type="entry name" value="Multidrug resistance efflux transporter EmrE"/>
    <property type="match status" value="2"/>
</dbReference>
<dbReference type="Pfam" id="PF00892">
    <property type="entry name" value="EamA"/>
    <property type="match status" value="2"/>
</dbReference>
<dbReference type="PANTHER" id="PTHR42920:SF5">
    <property type="entry name" value="EAMA DOMAIN-CONTAINING PROTEIN"/>
    <property type="match status" value="1"/>
</dbReference>
<dbReference type="InterPro" id="IPR000620">
    <property type="entry name" value="EamA_dom"/>
</dbReference>
<keyword evidence="3 6" id="KW-0812">Transmembrane</keyword>
<organism evidence="8 9">
    <name type="scientific">Alteromonas salexigens</name>
    <dbReference type="NCBI Taxonomy" id="2982530"/>
    <lineage>
        <taxon>Bacteria</taxon>
        <taxon>Pseudomonadati</taxon>
        <taxon>Pseudomonadota</taxon>
        <taxon>Gammaproteobacteria</taxon>
        <taxon>Alteromonadales</taxon>
        <taxon>Alteromonadaceae</taxon>
        <taxon>Alteromonas/Salinimonas group</taxon>
        <taxon>Alteromonas</taxon>
    </lineage>
</organism>
<evidence type="ECO:0000313" key="8">
    <source>
        <dbReference type="EMBL" id="MCU7553280.1"/>
    </source>
</evidence>
<proteinExistence type="predicted"/>
<feature type="transmembrane region" description="Helical" evidence="6">
    <location>
        <begin position="182"/>
        <end position="200"/>
    </location>
</feature>
<evidence type="ECO:0000256" key="6">
    <source>
        <dbReference type="SAM" id="Phobius"/>
    </source>
</evidence>
<keyword evidence="5 6" id="KW-0472">Membrane</keyword>
<dbReference type="Proteomes" id="UP001209257">
    <property type="component" value="Unassembled WGS sequence"/>
</dbReference>
<dbReference type="InterPro" id="IPR037185">
    <property type="entry name" value="EmrE-like"/>
</dbReference>
<feature type="transmembrane region" description="Helical" evidence="6">
    <location>
        <begin position="89"/>
        <end position="109"/>
    </location>
</feature>
<feature type="domain" description="EamA" evidence="7">
    <location>
        <begin position="148"/>
        <end position="274"/>
    </location>
</feature>
<sequence>MDPVKRSLISLHLTVVLLGGTALFSRIIPLNATDITLGRSVFALLALLLFLGVSRTSLRLNSARDYKIAVTLGVLMAAHWVTYFAAMQYAGVSVGMIALFTFPVITVLIEPFFERIRLVWQDFLSAIAVLVGIYFIVPEVSLANDVTLGVIIGIISAILYAFRNLLHRQHFSHYSGAKAMAWQILVVCICVLPLASEALVSAPPSAWWLLLLLGSIFTALPHALIAACLTHLRAKTFSLIACMQPFYGVVLAVLLLGEQPGWRTLLGGILVTSASIYETMNTQKLHKKDAEDVDSGAPRSE</sequence>
<comment type="caution">
    <text evidence="8">The sequence shown here is derived from an EMBL/GenBank/DDBJ whole genome shotgun (WGS) entry which is preliminary data.</text>
</comment>
<evidence type="ECO:0000256" key="3">
    <source>
        <dbReference type="ARBA" id="ARBA00022692"/>
    </source>
</evidence>
<evidence type="ECO:0000313" key="9">
    <source>
        <dbReference type="Proteomes" id="UP001209257"/>
    </source>
</evidence>
<accession>A0ABT2VJ91</accession>
<name>A0ABT2VJ91_9ALTE</name>
<dbReference type="EMBL" id="JAOTJC010000004">
    <property type="protein sequence ID" value="MCU7553280.1"/>
    <property type="molecule type" value="Genomic_DNA"/>
</dbReference>
<feature type="transmembrane region" description="Helical" evidence="6">
    <location>
        <begin position="66"/>
        <end position="83"/>
    </location>
</feature>
<dbReference type="PANTHER" id="PTHR42920">
    <property type="entry name" value="OS03G0707200 PROTEIN-RELATED"/>
    <property type="match status" value="1"/>
</dbReference>
<keyword evidence="4 6" id="KW-1133">Transmembrane helix</keyword>
<keyword evidence="2" id="KW-1003">Cell membrane</keyword>
<evidence type="ECO:0000259" key="7">
    <source>
        <dbReference type="Pfam" id="PF00892"/>
    </source>
</evidence>
<evidence type="ECO:0000256" key="2">
    <source>
        <dbReference type="ARBA" id="ARBA00022475"/>
    </source>
</evidence>
<evidence type="ECO:0000256" key="5">
    <source>
        <dbReference type="ARBA" id="ARBA00023136"/>
    </source>
</evidence>
<evidence type="ECO:0000256" key="4">
    <source>
        <dbReference type="ARBA" id="ARBA00022989"/>
    </source>
</evidence>
<reference evidence="9" key="1">
    <citation type="submission" date="2023-07" db="EMBL/GenBank/DDBJ databases">
        <title>Study on multiphase classification of strain Alteromonas salexigens isolated from the Yellow Sea.</title>
        <authorList>
            <person name="Sun L."/>
        </authorList>
    </citation>
    <scope>NUCLEOTIDE SEQUENCE [LARGE SCALE GENOMIC DNA]</scope>
    <source>
        <strain evidence="9">ASW11-19</strain>
    </source>
</reference>
<comment type="subcellular location">
    <subcellularLocation>
        <location evidence="1">Cell membrane</location>
        <topology evidence="1">Multi-pass membrane protein</topology>
    </subcellularLocation>
</comment>
<dbReference type="InterPro" id="IPR051258">
    <property type="entry name" value="Diverse_Substrate_Transporter"/>
</dbReference>
<protein>
    <submittedName>
        <fullName evidence="8">DMT family transporter</fullName>
    </submittedName>
</protein>
<feature type="transmembrane region" description="Helical" evidence="6">
    <location>
        <begin position="206"/>
        <end position="229"/>
    </location>
</feature>
<feature type="transmembrane region" description="Helical" evidence="6">
    <location>
        <begin position="35"/>
        <end position="54"/>
    </location>
</feature>
<gene>
    <name evidence="8" type="ORF">OCL06_01570</name>
</gene>
<feature type="domain" description="EamA" evidence="7">
    <location>
        <begin position="9"/>
        <end position="137"/>
    </location>
</feature>
<evidence type="ECO:0000256" key="1">
    <source>
        <dbReference type="ARBA" id="ARBA00004651"/>
    </source>
</evidence>